<dbReference type="SUPFAM" id="SSF117916">
    <property type="entry name" value="Fe-S cluster assembly (FSCA) domain-like"/>
    <property type="match status" value="1"/>
</dbReference>
<name>A0A9X4MFM1_9BACT</name>
<accession>A0A9X4MFM1</accession>
<dbReference type="Gene3D" id="3.30.300.130">
    <property type="entry name" value="Fe-S cluster assembly (FSCA)"/>
    <property type="match status" value="1"/>
</dbReference>
<comment type="caution">
    <text evidence="2">The sequence shown here is derived from an EMBL/GenBank/DDBJ whole genome shotgun (WGS) entry which is preliminary data.</text>
</comment>
<organism evidence="2 3">
    <name type="scientific">Thiovibrio frasassiensis</name>
    <dbReference type="NCBI Taxonomy" id="2984131"/>
    <lineage>
        <taxon>Bacteria</taxon>
        <taxon>Pseudomonadati</taxon>
        <taxon>Thermodesulfobacteriota</taxon>
        <taxon>Desulfobulbia</taxon>
        <taxon>Desulfobulbales</taxon>
        <taxon>Thiovibrionaceae</taxon>
        <taxon>Thiovibrio</taxon>
    </lineage>
</organism>
<evidence type="ECO:0000313" key="2">
    <source>
        <dbReference type="EMBL" id="MDG4476624.1"/>
    </source>
</evidence>
<reference evidence="2" key="1">
    <citation type="journal article" date="2022" name="bioRxiv">
        <title>Thiovibrio frasassiensisgen. nov., sp. nov., an autotrophic, elemental sulfur disproportionating bacterium isolated from sulfidic karst sediment, and proposal of Thiovibrionaceae fam. nov.</title>
        <authorList>
            <person name="Aronson H."/>
            <person name="Thomas C."/>
            <person name="Bhattacharyya M."/>
            <person name="Eckstein S."/>
            <person name="Jensen S."/>
            <person name="Barco R."/>
            <person name="Macalady J."/>
            <person name="Amend J."/>
        </authorList>
    </citation>
    <scope>NUCLEOTIDE SEQUENCE</scope>
    <source>
        <strain evidence="2">RS19-109</strain>
    </source>
</reference>
<dbReference type="AlphaFoldDB" id="A0A9X4MFM1"/>
<feature type="domain" description="NIF system FeS cluster assembly NifU C-terminal" evidence="1">
    <location>
        <begin position="7"/>
        <end position="71"/>
    </location>
</feature>
<proteinExistence type="predicted"/>
<evidence type="ECO:0000259" key="1">
    <source>
        <dbReference type="Pfam" id="PF01106"/>
    </source>
</evidence>
<dbReference type="RefSeq" id="WP_307633590.1">
    <property type="nucleotide sequence ID" value="NZ_JAPHEH010000001.1"/>
</dbReference>
<dbReference type="Pfam" id="PF01106">
    <property type="entry name" value="NifU"/>
    <property type="match status" value="1"/>
</dbReference>
<dbReference type="GO" id="GO:0051536">
    <property type="term" value="F:iron-sulfur cluster binding"/>
    <property type="evidence" value="ECO:0007669"/>
    <property type="project" value="InterPro"/>
</dbReference>
<sequence length="73" mass="7825">MRDRILAALAKIRPTLQADGGDVALVDVSKDGVVTVQLTGACKECPMSRNTLKNGIEKFLKGEVPEVRSVESV</sequence>
<evidence type="ECO:0000313" key="3">
    <source>
        <dbReference type="Proteomes" id="UP001154240"/>
    </source>
</evidence>
<keyword evidence="3" id="KW-1185">Reference proteome</keyword>
<dbReference type="InterPro" id="IPR001075">
    <property type="entry name" value="NIF_FeS_clus_asmbl_NifU_C"/>
</dbReference>
<dbReference type="PANTHER" id="PTHR11178">
    <property type="entry name" value="IRON-SULFUR CLUSTER SCAFFOLD PROTEIN NFU-RELATED"/>
    <property type="match status" value="1"/>
</dbReference>
<dbReference type="Proteomes" id="UP001154240">
    <property type="component" value="Unassembled WGS sequence"/>
</dbReference>
<reference evidence="2" key="2">
    <citation type="submission" date="2022-10" db="EMBL/GenBank/DDBJ databases">
        <authorList>
            <person name="Aronson H.S."/>
        </authorList>
    </citation>
    <scope>NUCLEOTIDE SEQUENCE</scope>
    <source>
        <strain evidence="2">RS19-109</strain>
    </source>
</reference>
<dbReference type="GO" id="GO:0005506">
    <property type="term" value="F:iron ion binding"/>
    <property type="evidence" value="ECO:0007669"/>
    <property type="project" value="InterPro"/>
</dbReference>
<protein>
    <submittedName>
        <fullName evidence="2">NifU family protein</fullName>
    </submittedName>
</protein>
<gene>
    <name evidence="2" type="ORF">OLX77_10725</name>
</gene>
<dbReference type="EMBL" id="JAPHEH010000001">
    <property type="protein sequence ID" value="MDG4476624.1"/>
    <property type="molecule type" value="Genomic_DNA"/>
</dbReference>
<dbReference type="InterPro" id="IPR034904">
    <property type="entry name" value="FSCA_dom_sf"/>
</dbReference>
<dbReference type="GO" id="GO:0016226">
    <property type="term" value="P:iron-sulfur cluster assembly"/>
    <property type="evidence" value="ECO:0007669"/>
    <property type="project" value="InterPro"/>
</dbReference>